<evidence type="ECO:0000313" key="2">
    <source>
        <dbReference type="EMBL" id="PPK84697.1"/>
    </source>
</evidence>
<sequence>MKLFIAPLWICAKLTICSLALALIPYTLSAQFPDFYNYDPVDIYKLDTVESALLADWRREDSAITIDTEYVETTYAYTLYKEAKARRNQARRMSRDRRLYQRPALSDLLSEQANRTLELKRKELYFDSLMTLFTKINRMSPKPRGGDNFFPVMTPRQARFFYNEPDTSNIDFISNVILQTNIDQTASKSDIISGNLLMLRADISTAVAQNSDTTKEASFDNILYGGLLNGKLTFPVIFASGPYMSFYLPVGFKASYNNYTVKSEEERSENIFFRELFASAYLRIPLTNTRAKISTSFFFNAEFAHVSGNSRFYASLPDISSAFTIVRGTAGFEVKKSLRMAINFPLYLSIDSVPELEIATVGFQIDPARLAD</sequence>
<feature type="signal peptide" evidence="1">
    <location>
        <begin position="1"/>
        <end position="22"/>
    </location>
</feature>
<keyword evidence="1" id="KW-0732">Signal</keyword>
<evidence type="ECO:0000313" key="3">
    <source>
        <dbReference type="Proteomes" id="UP000237662"/>
    </source>
</evidence>
<feature type="chain" id="PRO_5015549136" evidence="1">
    <location>
        <begin position="23"/>
        <end position="372"/>
    </location>
</feature>
<reference evidence="2 3" key="1">
    <citation type="submission" date="2018-02" db="EMBL/GenBank/DDBJ databases">
        <title>Genomic Encyclopedia of Archaeal and Bacterial Type Strains, Phase II (KMG-II): from individual species to whole genera.</title>
        <authorList>
            <person name="Goeker M."/>
        </authorList>
    </citation>
    <scope>NUCLEOTIDE SEQUENCE [LARGE SCALE GENOMIC DNA]</scope>
    <source>
        <strain evidence="2 3">DSM 29526</strain>
    </source>
</reference>
<evidence type="ECO:0000256" key="1">
    <source>
        <dbReference type="SAM" id="SignalP"/>
    </source>
</evidence>
<organism evidence="2 3">
    <name type="scientific">Neolewinella xylanilytica</name>
    <dbReference type="NCBI Taxonomy" id="1514080"/>
    <lineage>
        <taxon>Bacteria</taxon>
        <taxon>Pseudomonadati</taxon>
        <taxon>Bacteroidota</taxon>
        <taxon>Saprospiria</taxon>
        <taxon>Saprospirales</taxon>
        <taxon>Lewinellaceae</taxon>
        <taxon>Neolewinella</taxon>
    </lineage>
</organism>
<keyword evidence="3" id="KW-1185">Reference proteome</keyword>
<comment type="caution">
    <text evidence="2">The sequence shown here is derived from an EMBL/GenBank/DDBJ whole genome shotgun (WGS) entry which is preliminary data.</text>
</comment>
<protein>
    <submittedName>
        <fullName evidence="2">Uncharacterized protein</fullName>
    </submittedName>
</protein>
<dbReference type="Proteomes" id="UP000237662">
    <property type="component" value="Unassembled WGS sequence"/>
</dbReference>
<dbReference type="RefSeq" id="WP_104421416.1">
    <property type="nucleotide sequence ID" value="NZ_PTJC01000007.1"/>
</dbReference>
<dbReference type="EMBL" id="PTJC01000007">
    <property type="protein sequence ID" value="PPK84697.1"/>
    <property type="molecule type" value="Genomic_DNA"/>
</dbReference>
<accession>A0A2S6I154</accession>
<proteinExistence type="predicted"/>
<gene>
    <name evidence="2" type="ORF">CLV84_3859</name>
</gene>
<dbReference type="AlphaFoldDB" id="A0A2S6I154"/>
<name>A0A2S6I154_9BACT</name>